<protein>
    <submittedName>
        <fullName evidence="1">8228_t:CDS:1</fullName>
    </submittedName>
</protein>
<accession>A0ACA9S7N3</accession>
<dbReference type="EMBL" id="CAJVQC010094989">
    <property type="protein sequence ID" value="CAG8828128.1"/>
    <property type="molecule type" value="Genomic_DNA"/>
</dbReference>
<comment type="caution">
    <text evidence="1">The sequence shown here is derived from an EMBL/GenBank/DDBJ whole genome shotgun (WGS) entry which is preliminary data.</text>
</comment>
<sequence>LSSKKLRSKLQPPPSTSPQMLLVLSSLLSPQAQPLSPDIQISQQSLQAQLIQLQQSPPQVQQLPQAQLMQLLPPQVQLSQQSPYQVQQSPQAQLIQPPSQVQLLQQLLPLLQHSQLILSPFSLQQSFLSSIPIPQYNWAFRAQPFQSYQPTLYNLYQTLPYISTQSYAIQSNLY</sequence>
<dbReference type="Proteomes" id="UP000789920">
    <property type="component" value="Unassembled WGS sequence"/>
</dbReference>
<gene>
    <name evidence="1" type="ORF">RPERSI_LOCUS27164</name>
</gene>
<name>A0ACA9S7N3_9GLOM</name>
<organism evidence="1 2">
    <name type="scientific">Racocetra persica</name>
    <dbReference type="NCBI Taxonomy" id="160502"/>
    <lineage>
        <taxon>Eukaryota</taxon>
        <taxon>Fungi</taxon>
        <taxon>Fungi incertae sedis</taxon>
        <taxon>Mucoromycota</taxon>
        <taxon>Glomeromycotina</taxon>
        <taxon>Glomeromycetes</taxon>
        <taxon>Diversisporales</taxon>
        <taxon>Gigasporaceae</taxon>
        <taxon>Racocetra</taxon>
    </lineage>
</organism>
<keyword evidence="2" id="KW-1185">Reference proteome</keyword>
<feature type="non-terminal residue" evidence="1">
    <location>
        <position position="174"/>
    </location>
</feature>
<feature type="non-terminal residue" evidence="1">
    <location>
        <position position="1"/>
    </location>
</feature>
<evidence type="ECO:0000313" key="1">
    <source>
        <dbReference type="EMBL" id="CAG8828128.1"/>
    </source>
</evidence>
<proteinExistence type="predicted"/>
<reference evidence="1" key="1">
    <citation type="submission" date="2021-06" db="EMBL/GenBank/DDBJ databases">
        <authorList>
            <person name="Kallberg Y."/>
            <person name="Tangrot J."/>
            <person name="Rosling A."/>
        </authorList>
    </citation>
    <scope>NUCLEOTIDE SEQUENCE</scope>
    <source>
        <strain evidence="1">MA461A</strain>
    </source>
</reference>
<evidence type="ECO:0000313" key="2">
    <source>
        <dbReference type="Proteomes" id="UP000789920"/>
    </source>
</evidence>